<feature type="signal peptide" evidence="1">
    <location>
        <begin position="1"/>
        <end position="24"/>
    </location>
</feature>
<proteinExistence type="predicted"/>
<keyword evidence="1" id="KW-0732">Signal</keyword>
<dbReference type="InParanoid" id="A0A0Q9WS36"/>
<name>A0A0Q9WS36_DROVI</name>
<evidence type="ECO:0000256" key="1">
    <source>
        <dbReference type="SAM" id="SignalP"/>
    </source>
</evidence>
<feature type="chain" id="PRO_5006387067" evidence="1">
    <location>
        <begin position="25"/>
        <end position="76"/>
    </location>
</feature>
<keyword evidence="3" id="KW-1185">Reference proteome</keyword>
<dbReference type="EMBL" id="CH940650">
    <property type="protein sequence ID" value="KRF83556.1"/>
    <property type="molecule type" value="Genomic_DNA"/>
</dbReference>
<gene>
    <name evidence="2" type="primary">Dvir\GJ26535</name>
    <name evidence="2" type="ORF">Dvir_GJ26535</name>
</gene>
<dbReference type="Proteomes" id="UP000008792">
    <property type="component" value="Unassembled WGS sequence"/>
</dbReference>
<accession>A0A0Q9WS36</accession>
<evidence type="ECO:0000313" key="3">
    <source>
        <dbReference type="Proteomes" id="UP000008792"/>
    </source>
</evidence>
<evidence type="ECO:0000313" key="2">
    <source>
        <dbReference type="EMBL" id="KRF83556.1"/>
    </source>
</evidence>
<organism evidence="2 3">
    <name type="scientific">Drosophila virilis</name>
    <name type="common">Fruit fly</name>
    <dbReference type="NCBI Taxonomy" id="7244"/>
    <lineage>
        <taxon>Eukaryota</taxon>
        <taxon>Metazoa</taxon>
        <taxon>Ecdysozoa</taxon>
        <taxon>Arthropoda</taxon>
        <taxon>Hexapoda</taxon>
        <taxon>Insecta</taxon>
        <taxon>Pterygota</taxon>
        <taxon>Neoptera</taxon>
        <taxon>Endopterygota</taxon>
        <taxon>Diptera</taxon>
        <taxon>Brachycera</taxon>
        <taxon>Muscomorpha</taxon>
        <taxon>Ephydroidea</taxon>
        <taxon>Drosophilidae</taxon>
        <taxon>Drosophila</taxon>
    </lineage>
</organism>
<protein>
    <submittedName>
        <fullName evidence="2">Uncharacterized protein</fullName>
    </submittedName>
</protein>
<sequence>MALRFALIFLALLVLVYAPLPTSAAPLELNEAALAEGNIVPEVGPTPSPAPSEPGKQKQRTFFLLLPLLFPDQFYF</sequence>
<dbReference type="AlphaFoldDB" id="A0A0Q9WS36"/>
<dbReference type="KEGG" id="dvi:26531305"/>
<reference evidence="2 3" key="1">
    <citation type="journal article" date="2007" name="Nature">
        <title>Evolution of genes and genomes on the Drosophila phylogeny.</title>
        <authorList>
            <consortium name="Drosophila 12 Genomes Consortium"/>
            <person name="Clark A.G."/>
            <person name="Eisen M.B."/>
            <person name="Smith D.R."/>
            <person name="Bergman C.M."/>
            <person name="Oliver B."/>
            <person name="Markow T.A."/>
            <person name="Kaufman T.C."/>
            <person name="Kellis M."/>
            <person name="Gelbart W."/>
            <person name="Iyer V.N."/>
            <person name="Pollard D.A."/>
            <person name="Sackton T.B."/>
            <person name="Larracuente A.M."/>
            <person name="Singh N.D."/>
            <person name="Abad J.P."/>
            <person name="Abt D.N."/>
            <person name="Adryan B."/>
            <person name="Aguade M."/>
            <person name="Akashi H."/>
            <person name="Anderson W.W."/>
            <person name="Aquadro C.F."/>
            <person name="Ardell D.H."/>
            <person name="Arguello R."/>
            <person name="Artieri C.G."/>
            <person name="Barbash D.A."/>
            <person name="Barker D."/>
            <person name="Barsanti P."/>
            <person name="Batterham P."/>
            <person name="Batzoglou S."/>
            <person name="Begun D."/>
            <person name="Bhutkar A."/>
            <person name="Blanco E."/>
            <person name="Bosak S.A."/>
            <person name="Bradley R.K."/>
            <person name="Brand A.D."/>
            <person name="Brent M.R."/>
            <person name="Brooks A.N."/>
            <person name="Brown R.H."/>
            <person name="Butlin R.K."/>
            <person name="Caggese C."/>
            <person name="Calvi B.R."/>
            <person name="Bernardo de Carvalho A."/>
            <person name="Caspi A."/>
            <person name="Castrezana S."/>
            <person name="Celniker S.E."/>
            <person name="Chang J.L."/>
            <person name="Chapple C."/>
            <person name="Chatterji S."/>
            <person name="Chinwalla A."/>
            <person name="Civetta A."/>
            <person name="Clifton S.W."/>
            <person name="Comeron J.M."/>
            <person name="Costello J.C."/>
            <person name="Coyne J.A."/>
            <person name="Daub J."/>
            <person name="David R.G."/>
            <person name="Delcher A.L."/>
            <person name="Delehaunty K."/>
            <person name="Do C.B."/>
            <person name="Ebling H."/>
            <person name="Edwards K."/>
            <person name="Eickbush T."/>
            <person name="Evans J.D."/>
            <person name="Filipski A."/>
            <person name="Findeiss S."/>
            <person name="Freyhult E."/>
            <person name="Fulton L."/>
            <person name="Fulton R."/>
            <person name="Garcia A.C."/>
            <person name="Gardiner A."/>
            <person name="Garfield D.A."/>
            <person name="Garvin B.E."/>
            <person name="Gibson G."/>
            <person name="Gilbert D."/>
            <person name="Gnerre S."/>
            <person name="Godfrey J."/>
            <person name="Good R."/>
            <person name="Gotea V."/>
            <person name="Gravely B."/>
            <person name="Greenberg A.J."/>
            <person name="Griffiths-Jones S."/>
            <person name="Gross S."/>
            <person name="Guigo R."/>
            <person name="Gustafson E.A."/>
            <person name="Haerty W."/>
            <person name="Hahn M.W."/>
            <person name="Halligan D.L."/>
            <person name="Halpern A.L."/>
            <person name="Halter G.M."/>
            <person name="Han M.V."/>
            <person name="Heger A."/>
            <person name="Hillier L."/>
            <person name="Hinrichs A.S."/>
            <person name="Holmes I."/>
            <person name="Hoskins R.A."/>
            <person name="Hubisz M.J."/>
            <person name="Hultmark D."/>
            <person name="Huntley M.A."/>
            <person name="Jaffe D.B."/>
            <person name="Jagadeeshan S."/>
            <person name="Jeck W.R."/>
            <person name="Johnson J."/>
            <person name="Jones C.D."/>
            <person name="Jordan W.C."/>
            <person name="Karpen G.H."/>
            <person name="Kataoka E."/>
            <person name="Keightley P.D."/>
            <person name="Kheradpour P."/>
            <person name="Kirkness E.F."/>
            <person name="Koerich L.B."/>
            <person name="Kristiansen K."/>
            <person name="Kudrna D."/>
            <person name="Kulathinal R.J."/>
            <person name="Kumar S."/>
            <person name="Kwok R."/>
            <person name="Lander E."/>
            <person name="Langley C.H."/>
            <person name="Lapoint R."/>
            <person name="Lazzaro B.P."/>
            <person name="Lee S.J."/>
            <person name="Levesque L."/>
            <person name="Li R."/>
            <person name="Lin C.F."/>
            <person name="Lin M.F."/>
            <person name="Lindblad-Toh K."/>
            <person name="Llopart A."/>
            <person name="Long M."/>
            <person name="Low L."/>
            <person name="Lozovsky E."/>
            <person name="Lu J."/>
            <person name="Luo M."/>
            <person name="Machado C.A."/>
            <person name="Makalowski W."/>
            <person name="Marzo M."/>
            <person name="Matsuda M."/>
            <person name="Matzkin L."/>
            <person name="McAllister B."/>
            <person name="McBride C.S."/>
            <person name="McKernan B."/>
            <person name="McKernan K."/>
            <person name="Mendez-Lago M."/>
            <person name="Minx P."/>
            <person name="Mollenhauer M.U."/>
            <person name="Montooth K."/>
            <person name="Mount S.M."/>
            <person name="Mu X."/>
            <person name="Myers E."/>
            <person name="Negre B."/>
            <person name="Newfeld S."/>
            <person name="Nielsen R."/>
            <person name="Noor M.A."/>
            <person name="O'Grady P."/>
            <person name="Pachter L."/>
            <person name="Papaceit M."/>
            <person name="Parisi M.J."/>
            <person name="Parisi M."/>
            <person name="Parts L."/>
            <person name="Pedersen J.S."/>
            <person name="Pesole G."/>
            <person name="Phillippy A.M."/>
            <person name="Ponting C.P."/>
            <person name="Pop M."/>
            <person name="Porcelli D."/>
            <person name="Powell J.R."/>
            <person name="Prohaska S."/>
            <person name="Pruitt K."/>
            <person name="Puig M."/>
            <person name="Quesneville H."/>
            <person name="Ram K.R."/>
            <person name="Rand D."/>
            <person name="Rasmussen M.D."/>
            <person name="Reed L.K."/>
            <person name="Reenan R."/>
            <person name="Reily A."/>
            <person name="Remington K.A."/>
            <person name="Rieger T.T."/>
            <person name="Ritchie M.G."/>
            <person name="Robin C."/>
            <person name="Rogers Y.H."/>
            <person name="Rohde C."/>
            <person name="Rozas J."/>
            <person name="Rubenfield M.J."/>
            <person name="Ruiz A."/>
            <person name="Russo S."/>
            <person name="Salzberg S.L."/>
            <person name="Sanchez-Gracia A."/>
            <person name="Saranga D.J."/>
            <person name="Sato H."/>
            <person name="Schaeffer S.W."/>
            <person name="Schatz M.C."/>
            <person name="Schlenke T."/>
            <person name="Schwartz R."/>
            <person name="Segarra C."/>
            <person name="Singh R.S."/>
            <person name="Sirot L."/>
            <person name="Sirota M."/>
            <person name="Sisneros N.B."/>
            <person name="Smith C.D."/>
            <person name="Smith T.F."/>
            <person name="Spieth J."/>
            <person name="Stage D.E."/>
            <person name="Stark A."/>
            <person name="Stephan W."/>
            <person name="Strausberg R.L."/>
            <person name="Strempel S."/>
            <person name="Sturgill D."/>
            <person name="Sutton G."/>
            <person name="Sutton G.G."/>
            <person name="Tao W."/>
            <person name="Teichmann S."/>
            <person name="Tobari Y.N."/>
            <person name="Tomimura Y."/>
            <person name="Tsolas J.M."/>
            <person name="Valente V.L."/>
            <person name="Venter E."/>
            <person name="Venter J.C."/>
            <person name="Vicario S."/>
            <person name="Vieira F.G."/>
            <person name="Vilella A.J."/>
            <person name="Villasante A."/>
            <person name="Walenz B."/>
            <person name="Wang J."/>
            <person name="Wasserman M."/>
            <person name="Watts T."/>
            <person name="Wilson D."/>
            <person name="Wilson R.K."/>
            <person name="Wing R.A."/>
            <person name="Wolfner M.F."/>
            <person name="Wong A."/>
            <person name="Wong G.K."/>
            <person name="Wu C.I."/>
            <person name="Wu G."/>
            <person name="Yamamoto D."/>
            <person name="Yang H.P."/>
            <person name="Yang S.P."/>
            <person name="Yorke J.A."/>
            <person name="Yoshida K."/>
            <person name="Zdobnov E."/>
            <person name="Zhang P."/>
            <person name="Zhang Y."/>
            <person name="Zimin A.V."/>
            <person name="Baldwin J."/>
            <person name="Abdouelleil A."/>
            <person name="Abdulkadir J."/>
            <person name="Abebe A."/>
            <person name="Abera B."/>
            <person name="Abreu J."/>
            <person name="Acer S.C."/>
            <person name="Aftuck L."/>
            <person name="Alexander A."/>
            <person name="An P."/>
            <person name="Anderson E."/>
            <person name="Anderson S."/>
            <person name="Arachi H."/>
            <person name="Azer M."/>
            <person name="Bachantsang P."/>
            <person name="Barry A."/>
            <person name="Bayul T."/>
            <person name="Berlin A."/>
            <person name="Bessette D."/>
            <person name="Bloom T."/>
            <person name="Blye J."/>
            <person name="Boguslavskiy L."/>
            <person name="Bonnet C."/>
            <person name="Boukhgalter B."/>
            <person name="Bourzgui I."/>
            <person name="Brown A."/>
            <person name="Cahill P."/>
            <person name="Channer S."/>
            <person name="Cheshatsang Y."/>
            <person name="Chuda L."/>
            <person name="Citroen M."/>
            <person name="Collymore A."/>
            <person name="Cooke P."/>
            <person name="Costello M."/>
            <person name="D'Aco K."/>
            <person name="Daza R."/>
            <person name="De Haan G."/>
            <person name="DeGray S."/>
            <person name="DeMaso C."/>
            <person name="Dhargay N."/>
            <person name="Dooley K."/>
            <person name="Dooley E."/>
            <person name="Doricent M."/>
            <person name="Dorje P."/>
            <person name="Dorjee K."/>
            <person name="Dupes A."/>
            <person name="Elong R."/>
            <person name="Falk J."/>
            <person name="Farina A."/>
            <person name="Faro S."/>
            <person name="Ferguson D."/>
            <person name="Fisher S."/>
            <person name="Foley C.D."/>
            <person name="Franke A."/>
            <person name="Friedrich D."/>
            <person name="Gadbois L."/>
            <person name="Gearin G."/>
            <person name="Gearin C.R."/>
            <person name="Giannoukos G."/>
            <person name="Goode T."/>
            <person name="Graham J."/>
            <person name="Grandbois E."/>
            <person name="Grewal S."/>
            <person name="Gyaltsen K."/>
            <person name="Hafez N."/>
            <person name="Hagos B."/>
            <person name="Hall J."/>
            <person name="Henson C."/>
            <person name="Hollinger A."/>
            <person name="Honan T."/>
            <person name="Huard M.D."/>
            <person name="Hughes L."/>
            <person name="Hurhula B."/>
            <person name="Husby M.E."/>
            <person name="Kamat A."/>
            <person name="Kanga B."/>
            <person name="Kashin S."/>
            <person name="Khazanovich D."/>
            <person name="Kisner P."/>
            <person name="Lance K."/>
            <person name="Lara M."/>
            <person name="Lee W."/>
            <person name="Lennon N."/>
            <person name="Letendre F."/>
            <person name="LeVine R."/>
            <person name="Lipovsky A."/>
            <person name="Liu X."/>
            <person name="Liu J."/>
            <person name="Liu S."/>
            <person name="Lokyitsang T."/>
            <person name="Lokyitsang Y."/>
            <person name="Lubonja R."/>
            <person name="Lui A."/>
            <person name="MacDonald P."/>
            <person name="Magnisalis V."/>
            <person name="Maru K."/>
            <person name="Matthews C."/>
            <person name="McCusker W."/>
            <person name="McDonough S."/>
            <person name="Mehta T."/>
            <person name="Meldrim J."/>
            <person name="Meneus L."/>
            <person name="Mihai O."/>
            <person name="Mihalev A."/>
            <person name="Mihova T."/>
            <person name="Mittelman R."/>
            <person name="Mlenga V."/>
            <person name="Montmayeur A."/>
            <person name="Mulrain L."/>
            <person name="Navidi A."/>
            <person name="Naylor J."/>
            <person name="Negash T."/>
            <person name="Nguyen T."/>
            <person name="Nguyen N."/>
            <person name="Nicol R."/>
            <person name="Norbu C."/>
            <person name="Norbu N."/>
            <person name="Novod N."/>
            <person name="O'Neill B."/>
            <person name="Osman S."/>
            <person name="Markiewicz E."/>
            <person name="Oyono O.L."/>
            <person name="Patti C."/>
            <person name="Phunkhang P."/>
            <person name="Pierre F."/>
            <person name="Priest M."/>
            <person name="Raghuraman S."/>
            <person name="Rege F."/>
            <person name="Reyes R."/>
            <person name="Rise C."/>
            <person name="Rogov P."/>
            <person name="Ross K."/>
            <person name="Ryan E."/>
            <person name="Settipalli S."/>
            <person name="Shea T."/>
            <person name="Sherpa N."/>
            <person name="Shi L."/>
            <person name="Shih D."/>
            <person name="Sparrow T."/>
            <person name="Spaulding J."/>
            <person name="Stalker J."/>
            <person name="Stange-Thomann N."/>
            <person name="Stavropoulos S."/>
            <person name="Stone C."/>
            <person name="Strader C."/>
            <person name="Tesfaye S."/>
            <person name="Thomson T."/>
            <person name="Thoulutsang Y."/>
            <person name="Thoulutsang D."/>
            <person name="Topham K."/>
            <person name="Topping I."/>
            <person name="Tsamla T."/>
            <person name="Vassiliev H."/>
            <person name="Vo A."/>
            <person name="Wangchuk T."/>
            <person name="Wangdi T."/>
            <person name="Weiand M."/>
            <person name="Wilkinson J."/>
            <person name="Wilson A."/>
            <person name="Yadav S."/>
            <person name="Young G."/>
            <person name="Yu Q."/>
            <person name="Zembek L."/>
            <person name="Zhong D."/>
            <person name="Zimmer A."/>
            <person name="Zwirko Z."/>
            <person name="Jaffe D.B."/>
            <person name="Alvarez P."/>
            <person name="Brockman W."/>
            <person name="Butler J."/>
            <person name="Chin C."/>
            <person name="Gnerre S."/>
            <person name="Grabherr M."/>
            <person name="Kleber M."/>
            <person name="Mauceli E."/>
            <person name="MacCallum I."/>
        </authorList>
    </citation>
    <scope>NUCLEOTIDE SEQUENCE [LARGE SCALE GENOMIC DNA]</scope>
    <source>
        <strain evidence="3">Tucson 15010-1051.87</strain>
    </source>
</reference>